<dbReference type="VEuPathDB" id="FungiDB:VP01_6490g1"/>
<proteinExistence type="predicted"/>
<dbReference type="EMBL" id="LAVV01011819">
    <property type="protein sequence ID" value="KNZ47344.1"/>
    <property type="molecule type" value="Genomic_DNA"/>
</dbReference>
<organism evidence="2 3">
    <name type="scientific">Puccinia sorghi</name>
    <dbReference type="NCBI Taxonomy" id="27349"/>
    <lineage>
        <taxon>Eukaryota</taxon>
        <taxon>Fungi</taxon>
        <taxon>Dikarya</taxon>
        <taxon>Basidiomycota</taxon>
        <taxon>Pucciniomycotina</taxon>
        <taxon>Pucciniomycetes</taxon>
        <taxon>Pucciniales</taxon>
        <taxon>Pucciniaceae</taxon>
        <taxon>Puccinia</taxon>
    </lineage>
</organism>
<keyword evidence="3" id="KW-1185">Reference proteome</keyword>
<evidence type="ECO:0000313" key="3">
    <source>
        <dbReference type="Proteomes" id="UP000037035"/>
    </source>
</evidence>
<comment type="caution">
    <text evidence="2">The sequence shown here is derived from an EMBL/GenBank/DDBJ whole genome shotgun (WGS) entry which is preliminary data.</text>
</comment>
<evidence type="ECO:0000313" key="2">
    <source>
        <dbReference type="EMBL" id="KNZ47344.1"/>
    </source>
</evidence>
<dbReference type="Proteomes" id="UP000037035">
    <property type="component" value="Unassembled WGS sequence"/>
</dbReference>
<protein>
    <recommendedName>
        <fullName evidence="4">Retrotransposon gag domain-containing protein</fullName>
    </recommendedName>
</protein>
<accession>A0A0L6UFN3</accession>
<sequence>MLQPSFHSNSTCLQTLCQTQARLDAAVGQQNPQNPAPPQQPQQAPAPTASTPISIVLAKPQPFDGTRGVLAKVFVGQIGLHAITYPERFPDDSSKVAFAISFMTDYAATCSQPYLTKIFNREAMVFSEFIDDFKYSFLNHNRHHPAEVALQNLCHRNCVNLHSGFQLARPHC</sequence>
<name>A0A0L6UFN3_9BASI</name>
<feature type="region of interest" description="Disordered" evidence="1">
    <location>
        <begin position="26"/>
        <end position="49"/>
    </location>
</feature>
<evidence type="ECO:0000256" key="1">
    <source>
        <dbReference type="SAM" id="MobiDB-lite"/>
    </source>
</evidence>
<reference evidence="2 3" key="1">
    <citation type="submission" date="2015-08" db="EMBL/GenBank/DDBJ databases">
        <title>Next Generation Sequencing and Analysis of the Genome of Puccinia sorghi L Schw, the Causal Agent of Maize Common Rust.</title>
        <authorList>
            <person name="Rochi L."/>
            <person name="Burguener G."/>
            <person name="Darino M."/>
            <person name="Turjanski A."/>
            <person name="Kreff E."/>
            <person name="Dieguez M.J."/>
            <person name="Sacco F."/>
        </authorList>
    </citation>
    <scope>NUCLEOTIDE SEQUENCE [LARGE SCALE GENOMIC DNA]</scope>
    <source>
        <strain evidence="2 3">RO10H11247</strain>
    </source>
</reference>
<evidence type="ECO:0008006" key="4">
    <source>
        <dbReference type="Google" id="ProtNLM"/>
    </source>
</evidence>
<gene>
    <name evidence="2" type="ORF">VP01_6490g1</name>
</gene>
<dbReference type="AlphaFoldDB" id="A0A0L6UFN3"/>